<evidence type="ECO:0000313" key="4">
    <source>
        <dbReference type="Proteomes" id="UP001201262"/>
    </source>
</evidence>
<comment type="caution">
    <text evidence="3">The sequence shown here is derived from an EMBL/GenBank/DDBJ whole genome shotgun (WGS) entry which is preliminary data.</text>
</comment>
<keyword evidence="1" id="KW-0676">Redox-active center</keyword>
<organism evidence="3 4">
    <name type="scientific">Talaromyces proteolyticus</name>
    <dbReference type="NCBI Taxonomy" id="1131652"/>
    <lineage>
        <taxon>Eukaryota</taxon>
        <taxon>Fungi</taxon>
        <taxon>Dikarya</taxon>
        <taxon>Ascomycota</taxon>
        <taxon>Pezizomycotina</taxon>
        <taxon>Eurotiomycetes</taxon>
        <taxon>Eurotiomycetidae</taxon>
        <taxon>Eurotiales</taxon>
        <taxon>Trichocomaceae</taxon>
        <taxon>Talaromyces</taxon>
        <taxon>Talaromyces sect. Bacilispori</taxon>
    </lineage>
</organism>
<dbReference type="PANTHER" id="PTHR36417:SF2">
    <property type="entry name" value="SELENOPROTEIN DOMAIN PROTEIN (AFU_ORTHOLOGUE AFUA_1G05220)"/>
    <property type="match status" value="1"/>
</dbReference>
<dbReference type="GeneID" id="70239661"/>
<dbReference type="InterPro" id="IPR036249">
    <property type="entry name" value="Thioredoxin-like_sf"/>
</dbReference>
<feature type="compositionally biased region" description="Polar residues" evidence="2">
    <location>
        <begin position="163"/>
        <end position="172"/>
    </location>
</feature>
<dbReference type="Gene3D" id="3.40.30.10">
    <property type="entry name" value="Glutaredoxin"/>
    <property type="match status" value="1"/>
</dbReference>
<sequence>MTEPIPPIEQQPPTGDKGFESSPSQIRLPRITIQYCTQCKWMLRAAYFGQELLQTFGTAIGEVSLMPTTGGIFTVTMLHSSRTNSLETETKLLWDRKTHGGFPEVKQLKSMVRDVIDPLRDLGHVDRALSRVVKGDDSASTPPVDAKSDDSGSNVPQSDPKISLTTGDSGQSACHDCQ</sequence>
<name>A0AAD4PY03_9EURO</name>
<dbReference type="EMBL" id="JAJTJA010000004">
    <property type="protein sequence ID" value="KAH8700610.1"/>
    <property type="molecule type" value="Genomic_DNA"/>
</dbReference>
<dbReference type="AlphaFoldDB" id="A0AAD4PY03"/>
<dbReference type="Proteomes" id="UP001201262">
    <property type="component" value="Unassembled WGS sequence"/>
</dbReference>
<keyword evidence="4" id="KW-1185">Reference proteome</keyword>
<proteinExistence type="predicted"/>
<gene>
    <name evidence="3" type="ORF">BGW36DRAFT_132568</name>
</gene>
<dbReference type="Pfam" id="PF10262">
    <property type="entry name" value="Rdx"/>
    <property type="match status" value="1"/>
</dbReference>
<reference evidence="3" key="1">
    <citation type="submission" date="2021-12" db="EMBL/GenBank/DDBJ databases">
        <title>Convergent genome expansion in fungi linked to evolution of root-endophyte symbiosis.</title>
        <authorList>
            <consortium name="DOE Joint Genome Institute"/>
            <person name="Ke Y.-H."/>
            <person name="Bonito G."/>
            <person name="Liao H.-L."/>
            <person name="Looney B."/>
            <person name="Rojas-Flechas A."/>
            <person name="Nash J."/>
            <person name="Hameed K."/>
            <person name="Schadt C."/>
            <person name="Martin F."/>
            <person name="Crous P.W."/>
            <person name="Miettinen O."/>
            <person name="Magnuson J.K."/>
            <person name="Labbe J."/>
            <person name="Jacobson D."/>
            <person name="Doktycz M.J."/>
            <person name="Veneault-Fourrey C."/>
            <person name="Kuo A."/>
            <person name="Mondo S."/>
            <person name="Calhoun S."/>
            <person name="Riley R."/>
            <person name="Ohm R."/>
            <person name="LaButti K."/>
            <person name="Andreopoulos B."/>
            <person name="Pangilinan J."/>
            <person name="Nolan M."/>
            <person name="Tritt A."/>
            <person name="Clum A."/>
            <person name="Lipzen A."/>
            <person name="Daum C."/>
            <person name="Barry K."/>
            <person name="Grigoriev I.V."/>
            <person name="Vilgalys R."/>
        </authorList>
    </citation>
    <scope>NUCLEOTIDE SEQUENCE</scope>
    <source>
        <strain evidence="3">PMI_201</strain>
    </source>
</reference>
<dbReference type="PANTHER" id="PTHR36417">
    <property type="entry name" value="SELENOPROTEIN DOMAIN PROTEIN (AFU_ORTHOLOGUE AFUA_1G05220)"/>
    <property type="match status" value="1"/>
</dbReference>
<feature type="compositionally biased region" description="Pro residues" evidence="2">
    <location>
        <begin position="1"/>
        <end position="10"/>
    </location>
</feature>
<dbReference type="RefSeq" id="XP_046074316.1">
    <property type="nucleotide sequence ID" value="XM_046209374.1"/>
</dbReference>
<evidence type="ECO:0000256" key="1">
    <source>
        <dbReference type="ARBA" id="ARBA00023284"/>
    </source>
</evidence>
<dbReference type="NCBIfam" id="TIGR02174">
    <property type="entry name" value="CXXU_selWTH"/>
    <property type="match status" value="1"/>
</dbReference>
<dbReference type="InterPro" id="IPR011893">
    <property type="entry name" value="Selenoprotein_Rdx-typ"/>
</dbReference>
<dbReference type="SUPFAM" id="SSF52833">
    <property type="entry name" value="Thioredoxin-like"/>
    <property type="match status" value="1"/>
</dbReference>
<evidence type="ECO:0000256" key="2">
    <source>
        <dbReference type="SAM" id="MobiDB-lite"/>
    </source>
</evidence>
<accession>A0AAD4PY03</accession>
<feature type="region of interest" description="Disordered" evidence="2">
    <location>
        <begin position="1"/>
        <end position="23"/>
    </location>
</feature>
<evidence type="ECO:0000313" key="3">
    <source>
        <dbReference type="EMBL" id="KAH8700610.1"/>
    </source>
</evidence>
<feature type="region of interest" description="Disordered" evidence="2">
    <location>
        <begin position="133"/>
        <end position="178"/>
    </location>
</feature>
<protein>
    <submittedName>
        <fullName evidence="3">Rdx family-domain-containing protein</fullName>
    </submittedName>
</protein>